<proteinExistence type="inferred from homology"/>
<dbReference type="InterPro" id="IPR023606">
    <property type="entry name" value="CoA-Trfase_III_dom_1_sf"/>
</dbReference>
<dbReference type="Pfam" id="PF02515">
    <property type="entry name" value="CoA_transf_3"/>
    <property type="match status" value="1"/>
</dbReference>
<comment type="similarity">
    <text evidence="1">Belongs to the CoA-transferase III family.</text>
</comment>
<dbReference type="GO" id="GO:0008111">
    <property type="term" value="F:alpha-methylacyl-CoA racemase activity"/>
    <property type="evidence" value="ECO:0007669"/>
    <property type="project" value="TreeGrafter"/>
</dbReference>
<dbReference type="Proteomes" id="UP000054495">
    <property type="component" value="Unassembled WGS sequence"/>
</dbReference>
<keyword evidence="3" id="KW-1185">Reference proteome</keyword>
<organism evidence="2 3">
    <name type="scientific">Ancylostoma ceylanicum</name>
    <dbReference type="NCBI Taxonomy" id="53326"/>
    <lineage>
        <taxon>Eukaryota</taxon>
        <taxon>Metazoa</taxon>
        <taxon>Ecdysozoa</taxon>
        <taxon>Nematoda</taxon>
        <taxon>Chromadorea</taxon>
        <taxon>Rhabditida</taxon>
        <taxon>Rhabditina</taxon>
        <taxon>Rhabditomorpha</taxon>
        <taxon>Strongyloidea</taxon>
        <taxon>Ancylostomatidae</taxon>
        <taxon>Ancylostomatinae</taxon>
        <taxon>Ancylostoma</taxon>
    </lineage>
</organism>
<protein>
    <submittedName>
        <fullName evidence="2">Uncharacterized protein</fullName>
    </submittedName>
</protein>
<dbReference type="InterPro" id="IPR050509">
    <property type="entry name" value="CoA-transferase_III"/>
</dbReference>
<evidence type="ECO:0000313" key="3">
    <source>
        <dbReference type="Proteomes" id="UP000054495"/>
    </source>
</evidence>
<evidence type="ECO:0000256" key="1">
    <source>
        <dbReference type="ARBA" id="ARBA00008383"/>
    </source>
</evidence>
<sequence>MKRKIRNGWLWVLSSPSSTPHYLKVILGMEKNMADMYADPAGLTAEMEQIFKGKTRDEWVALFEGKNACVSPVLDLDEAVEYRHNLERRNFTRDGDKSFPQPAPRMYTKEEFRKLMSKL</sequence>
<dbReference type="InterPro" id="IPR003673">
    <property type="entry name" value="CoA-Trfase_fam_III"/>
</dbReference>
<dbReference type="InterPro" id="IPR044855">
    <property type="entry name" value="CoA-Trfase_III_dom3_sf"/>
</dbReference>
<dbReference type="GO" id="GO:0005739">
    <property type="term" value="C:mitochondrion"/>
    <property type="evidence" value="ECO:0007669"/>
    <property type="project" value="TreeGrafter"/>
</dbReference>
<reference evidence="2 3" key="1">
    <citation type="submission" date="2013-05" db="EMBL/GenBank/DDBJ databases">
        <title>Draft genome of the parasitic nematode Anyclostoma ceylanicum.</title>
        <authorList>
            <person name="Mitreva M."/>
        </authorList>
    </citation>
    <scope>NUCLEOTIDE SEQUENCE [LARGE SCALE GENOMIC DNA]</scope>
</reference>
<name>A0A0D6L9V8_9BILA</name>
<accession>A0A0D6L9V8</accession>
<gene>
    <name evidence="2" type="ORF">ANCCEY_14426</name>
</gene>
<dbReference type="GO" id="GO:0008206">
    <property type="term" value="P:bile acid metabolic process"/>
    <property type="evidence" value="ECO:0007669"/>
    <property type="project" value="TreeGrafter"/>
</dbReference>
<dbReference type="EMBL" id="KE126115">
    <property type="protein sequence ID" value="EPB66486.1"/>
    <property type="molecule type" value="Genomic_DNA"/>
</dbReference>
<dbReference type="PANTHER" id="PTHR48228">
    <property type="entry name" value="SUCCINYL-COA--D-CITRAMALATE COA-TRANSFERASE"/>
    <property type="match status" value="1"/>
</dbReference>
<evidence type="ECO:0000313" key="2">
    <source>
        <dbReference type="EMBL" id="EPB66486.1"/>
    </source>
</evidence>
<dbReference type="Gene3D" id="3.30.1540.10">
    <property type="entry name" value="formyl-coa transferase, domain 3"/>
    <property type="match status" value="1"/>
</dbReference>
<dbReference type="PANTHER" id="PTHR48228:SF5">
    <property type="entry name" value="ALPHA-METHYLACYL-COA RACEMASE"/>
    <property type="match status" value="1"/>
</dbReference>
<dbReference type="SUPFAM" id="SSF89796">
    <property type="entry name" value="CoA-transferase family III (CaiB/BaiF)"/>
    <property type="match status" value="1"/>
</dbReference>
<dbReference type="AlphaFoldDB" id="A0A0D6L9V8"/>